<dbReference type="EMBL" id="LRBS01000011">
    <property type="protein sequence ID" value="OII77932.1"/>
    <property type="molecule type" value="Genomic_DNA"/>
</dbReference>
<sequence>MESEYSSNIHGDAGPDQGPSQSSDLAYLDKLESDIMLDDDELSDTARQLVHQTTGSMLRSLTFSDTGGLKGALERAYTLRQESLKYSKDEIVDAYRRRARLAAMVSRRRITLQHLRARYNVATRLKQGLKVTEHNDIDSREPTGSEPNLQRQSTSLTPVRFGSRSLSDAIALQQIANLQIGSNSETQFTRGA</sequence>
<organism evidence="2 3">
    <name type="scientific">Cryptosporidium andersoni</name>
    <dbReference type="NCBI Taxonomy" id="117008"/>
    <lineage>
        <taxon>Eukaryota</taxon>
        <taxon>Sar</taxon>
        <taxon>Alveolata</taxon>
        <taxon>Apicomplexa</taxon>
        <taxon>Conoidasida</taxon>
        <taxon>Coccidia</taxon>
        <taxon>Eucoccidiorida</taxon>
        <taxon>Eimeriorina</taxon>
        <taxon>Cryptosporidiidae</taxon>
        <taxon>Cryptosporidium</taxon>
    </lineage>
</organism>
<feature type="region of interest" description="Disordered" evidence="1">
    <location>
        <begin position="1"/>
        <end position="24"/>
    </location>
</feature>
<dbReference type="VEuPathDB" id="CryptoDB:cand_037400"/>
<dbReference type="Proteomes" id="UP000186804">
    <property type="component" value="Unassembled WGS sequence"/>
</dbReference>
<feature type="compositionally biased region" description="Polar residues" evidence="1">
    <location>
        <begin position="145"/>
        <end position="157"/>
    </location>
</feature>
<reference evidence="2 3" key="1">
    <citation type="submission" date="2016-10" db="EMBL/GenBank/DDBJ databases">
        <title>Reductive evolution of mitochondrial metabolism and differential evolution of invasion-related proteins in Cryptosporidium.</title>
        <authorList>
            <person name="Liu S."/>
            <person name="Roellig D.M."/>
            <person name="Guo Y."/>
            <person name="Li N."/>
            <person name="Frace M.A."/>
            <person name="Tang K."/>
            <person name="Zhang L."/>
            <person name="Feng Y."/>
            <person name="Xiao L."/>
        </authorList>
    </citation>
    <scope>NUCLEOTIDE SEQUENCE [LARGE SCALE GENOMIC DNA]</scope>
    <source>
        <strain evidence="2">30847</strain>
    </source>
</reference>
<proteinExistence type="predicted"/>
<protein>
    <submittedName>
        <fullName evidence="2">Uncharacterized protein</fullName>
    </submittedName>
</protein>
<gene>
    <name evidence="2" type="ORF">cand_037400</name>
</gene>
<dbReference type="GeneID" id="92367924"/>
<feature type="region of interest" description="Disordered" evidence="1">
    <location>
        <begin position="132"/>
        <end position="157"/>
    </location>
</feature>
<dbReference type="OrthoDB" id="339823at2759"/>
<dbReference type="RefSeq" id="XP_067069778.1">
    <property type="nucleotide sequence ID" value="XM_067213965.1"/>
</dbReference>
<evidence type="ECO:0000313" key="3">
    <source>
        <dbReference type="Proteomes" id="UP000186804"/>
    </source>
</evidence>
<keyword evidence="3" id="KW-1185">Reference proteome</keyword>
<accession>A0A1J4MXW8</accession>
<comment type="caution">
    <text evidence="2">The sequence shown here is derived from an EMBL/GenBank/DDBJ whole genome shotgun (WGS) entry which is preliminary data.</text>
</comment>
<name>A0A1J4MXW8_9CRYT</name>
<evidence type="ECO:0000313" key="2">
    <source>
        <dbReference type="EMBL" id="OII77932.1"/>
    </source>
</evidence>
<dbReference type="AlphaFoldDB" id="A0A1J4MXW8"/>
<evidence type="ECO:0000256" key="1">
    <source>
        <dbReference type="SAM" id="MobiDB-lite"/>
    </source>
</evidence>
<feature type="compositionally biased region" description="Basic and acidic residues" evidence="1">
    <location>
        <begin position="132"/>
        <end position="143"/>
    </location>
</feature>